<dbReference type="InterPro" id="IPR014710">
    <property type="entry name" value="RmlC-like_jellyroll"/>
</dbReference>
<gene>
    <name evidence="2" type="ORF">OE88DRAFT_1662695</name>
</gene>
<evidence type="ECO:0000259" key="1">
    <source>
        <dbReference type="Pfam" id="PF07883"/>
    </source>
</evidence>
<accession>A0A5C3MZP1</accession>
<reference evidence="2 3" key="1">
    <citation type="journal article" date="2019" name="Nat. Ecol. Evol.">
        <title>Megaphylogeny resolves global patterns of mushroom evolution.</title>
        <authorList>
            <person name="Varga T."/>
            <person name="Krizsan K."/>
            <person name="Foldi C."/>
            <person name="Dima B."/>
            <person name="Sanchez-Garcia M."/>
            <person name="Sanchez-Ramirez S."/>
            <person name="Szollosi G.J."/>
            <person name="Szarkandi J.G."/>
            <person name="Papp V."/>
            <person name="Albert L."/>
            <person name="Andreopoulos W."/>
            <person name="Angelini C."/>
            <person name="Antonin V."/>
            <person name="Barry K.W."/>
            <person name="Bougher N.L."/>
            <person name="Buchanan P."/>
            <person name="Buyck B."/>
            <person name="Bense V."/>
            <person name="Catcheside P."/>
            <person name="Chovatia M."/>
            <person name="Cooper J."/>
            <person name="Damon W."/>
            <person name="Desjardin D."/>
            <person name="Finy P."/>
            <person name="Geml J."/>
            <person name="Haridas S."/>
            <person name="Hughes K."/>
            <person name="Justo A."/>
            <person name="Karasinski D."/>
            <person name="Kautmanova I."/>
            <person name="Kiss B."/>
            <person name="Kocsube S."/>
            <person name="Kotiranta H."/>
            <person name="LaButti K.M."/>
            <person name="Lechner B.E."/>
            <person name="Liimatainen K."/>
            <person name="Lipzen A."/>
            <person name="Lukacs Z."/>
            <person name="Mihaltcheva S."/>
            <person name="Morgado L.N."/>
            <person name="Niskanen T."/>
            <person name="Noordeloos M.E."/>
            <person name="Ohm R.A."/>
            <person name="Ortiz-Santana B."/>
            <person name="Ovrebo C."/>
            <person name="Racz N."/>
            <person name="Riley R."/>
            <person name="Savchenko A."/>
            <person name="Shiryaev A."/>
            <person name="Soop K."/>
            <person name="Spirin V."/>
            <person name="Szebenyi C."/>
            <person name="Tomsovsky M."/>
            <person name="Tulloss R.E."/>
            <person name="Uehling J."/>
            <person name="Grigoriev I.V."/>
            <person name="Vagvolgyi C."/>
            <person name="Papp T."/>
            <person name="Martin F.M."/>
            <person name="Miettinen O."/>
            <person name="Hibbett D.S."/>
            <person name="Nagy L.G."/>
        </authorList>
    </citation>
    <scope>NUCLEOTIDE SEQUENCE [LARGE SCALE GENOMIC DNA]</scope>
    <source>
        <strain evidence="2 3">OMC1185</strain>
    </source>
</reference>
<dbReference type="CDD" id="cd02224">
    <property type="entry name" value="cupin_SPO2919-like"/>
    <property type="match status" value="1"/>
</dbReference>
<proteinExistence type="predicted"/>
<protein>
    <recommendedName>
        <fullName evidence="1">Cupin type-2 domain-containing protein</fullName>
    </recommendedName>
</protein>
<dbReference type="AlphaFoldDB" id="A0A5C3MZP1"/>
<evidence type="ECO:0000313" key="2">
    <source>
        <dbReference type="EMBL" id="TFK49258.1"/>
    </source>
</evidence>
<dbReference type="SUPFAM" id="SSF51182">
    <property type="entry name" value="RmlC-like cupins"/>
    <property type="match status" value="1"/>
</dbReference>
<evidence type="ECO:0000313" key="3">
    <source>
        <dbReference type="Proteomes" id="UP000305948"/>
    </source>
</evidence>
<dbReference type="Gene3D" id="2.60.120.10">
    <property type="entry name" value="Jelly Rolls"/>
    <property type="match status" value="1"/>
</dbReference>
<keyword evidence="3" id="KW-1185">Reference proteome</keyword>
<dbReference type="OrthoDB" id="10263073at2759"/>
<dbReference type="Proteomes" id="UP000305948">
    <property type="component" value="Unassembled WGS sequence"/>
</dbReference>
<organism evidence="2 3">
    <name type="scientific">Heliocybe sulcata</name>
    <dbReference type="NCBI Taxonomy" id="5364"/>
    <lineage>
        <taxon>Eukaryota</taxon>
        <taxon>Fungi</taxon>
        <taxon>Dikarya</taxon>
        <taxon>Basidiomycota</taxon>
        <taxon>Agaricomycotina</taxon>
        <taxon>Agaricomycetes</taxon>
        <taxon>Gloeophyllales</taxon>
        <taxon>Gloeophyllaceae</taxon>
        <taxon>Heliocybe</taxon>
    </lineage>
</organism>
<dbReference type="InterPro" id="IPR011051">
    <property type="entry name" value="RmlC_Cupin_sf"/>
</dbReference>
<dbReference type="InterPro" id="IPR013096">
    <property type="entry name" value="Cupin_2"/>
</dbReference>
<dbReference type="EMBL" id="ML213516">
    <property type="protein sequence ID" value="TFK49258.1"/>
    <property type="molecule type" value="Genomic_DNA"/>
</dbReference>
<sequence length="165" mass="18567">MSSSSEKKPYLVRAKDFTFRDASHPLNPTVHRDLAHISDATGLTKAGVHLTRLPPKQESGVLHWHNNDDEWVYILSAGEGAVMLIKKGDEEVKEEPLKDGDFFGFPAASEIAHIMKSGEKEVVYLVGGSREVMDVCYYPKMKKRLVVDRTEGLKTWIVSEEVIQQ</sequence>
<feature type="domain" description="Cupin type-2" evidence="1">
    <location>
        <begin position="50"/>
        <end position="125"/>
    </location>
</feature>
<dbReference type="Pfam" id="PF07883">
    <property type="entry name" value="Cupin_2"/>
    <property type="match status" value="1"/>
</dbReference>
<name>A0A5C3MZP1_9AGAM</name>